<proteinExistence type="predicted"/>
<feature type="transmembrane region" description="Helical" evidence="1">
    <location>
        <begin position="29"/>
        <end position="50"/>
    </location>
</feature>
<reference evidence="2 3" key="1">
    <citation type="submission" date="2019-06" db="EMBL/GenBank/DDBJ databases">
        <title>Sequencing the genomes of 1000 actinobacteria strains.</title>
        <authorList>
            <person name="Klenk H.-P."/>
        </authorList>
    </citation>
    <scope>NUCLEOTIDE SEQUENCE [LARGE SCALE GENOMIC DNA]</scope>
    <source>
        <strain evidence="2 3">DSM 45456</strain>
    </source>
</reference>
<dbReference type="Proteomes" id="UP000316628">
    <property type="component" value="Unassembled WGS sequence"/>
</dbReference>
<gene>
    <name evidence="2" type="ORF">FHX81_7767</name>
</gene>
<keyword evidence="1" id="KW-1133">Transmembrane helix</keyword>
<keyword evidence="1" id="KW-0472">Membrane</keyword>
<feature type="transmembrane region" description="Helical" evidence="1">
    <location>
        <begin position="56"/>
        <end position="74"/>
    </location>
</feature>
<name>A0A543JR37_9PSEU</name>
<organism evidence="2 3">
    <name type="scientific">Saccharothrix saharensis</name>
    <dbReference type="NCBI Taxonomy" id="571190"/>
    <lineage>
        <taxon>Bacteria</taxon>
        <taxon>Bacillati</taxon>
        <taxon>Actinomycetota</taxon>
        <taxon>Actinomycetes</taxon>
        <taxon>Pseudonocardiales</taxon>
        <taxon>Pseudonocardiaceae</taxon>
        <taxon>Saccharothrix</taxon>
    </lineage>
</organism>
<evidence type="ECO:0000313" key="3">
    <source>
        <dbReference type="Proteomes" id="UP000316628"/>
    </source>
</evidence>
<protein>
    <submittedName>
        <fullName evidence="2">Uncharacterized protein</fullName>
    </submittedName>
</protein>
<sequence length="83" mass="8444">MPGRPAPGLLGYVLADEQRTRNALSLLRWALGGAVAAVAVVAAVIAILALHAPGGAWLYGGVSGLAAGGTALCTRRGRGRRRR</sequence>
<dbReference type="EMBL" id="VFPP01000001">
    <property type="protein sequence ID" value="TQM85288.1"/>
    <property type="molecule type" value="Genomic_DNA"/>
</dbReference>
<keyword evidence="1" id="KW-0812">Transmembrane</keyword>
<evidence type="ECO:0000256" key="1">
    <source>
        <dbReference type="SAM" id="Phobius"/>
    </source>
</evidence>
<comment type="caution">
    <text evidence="2">The sequence shown here is derived from an EMBL/GenBank/DDBJ whole genome shotgun (WGS) entry which is preliminary data.</text>
</comment>
<accession>A0A543JR37</accession>
<keyword evidence="3" id="KW-1185">Reference proteome</keyword>
<dbReference type="AlphaFoldDB" id="A0A543JR37"/>
<evidence type="ECO:0000313" key="2">
    <source>
        <dbReference type="EMBL" id="TQM85288.1"/>
    </source>
</evidence>